<dbReference type="PANTHER" id="PTHR36966:SF1">
    <property type="entry name" value="REP-ASSOCIATED TYROSINE TRANSPOSASE"/>
    <property type="match status" value="1"/>
</dbReference>
<dbReference type="SMART" id="SM01321">
    <property type="entry name" value="Y1_Tnp"/>
    <property type="match status" value="1"/>
</dbReference>
<dbReference type="InterPro" id="IPR036515">
    <property type="entry name" value="Transposase_17_sf"/>
</dbReference>
<dbReference type="Gene3D" id="3.30.70.1290">
    <property type="entry name" value="Transposase IS200-like"/>
    <property type="match status" value="1"/>
</dbReference>
<dbReference type="InterPro" id="IPR002686">
    <property type="entry name" value="Transposase_17"/>
</dbReference>
<dbReference type="AlphaFoldDB" id="A0A653AK68"/>
<accession>A0A653AK68</accession>
<dbReference type="GO" id="GO:0006313">
    <property type="term" value="P:DNA transposition"/>
    <property type="evidence" value="ECO:0007669"/>
    <property type="project" value="InterPro"/>
</dbReference>
<protein>
    <recommendedName>
        <fullName evidence="2">Transposase IS200-like domain-containing protein</fullName>
    </recommendedName>
</protein>
<dbReference type="GO" id="GO:0043565">
    <property type="term" value="F:sequence-specific DNA binding"/>
    <property type="evidence" value="ECO:0007669"/>
    <property type="project" value="TreeGrafter"/>
</dbReference>
<organism evidence="3">
    <name type="scientific">uncultured Paludibacter sp</name>
    <dbReference type="NCBI Taxonomy" id="497635"/>
    <lineage>
        <taxon>Bacteria</taxon>
        <taxon>Pseudomonadati</taxon>
        <taxon>Bacteroidota</taxon>
        <taxon>Bacteroidia</taxon>
        <taxon>Bacteroidales</taxon>
        <taxon>Paludibacteraceae</taxon>
        <taxon>Paludibacter</taxon>
        <taxon>environmental samples</taxon>
    </lineage>
</organism>
<dbReference type="GO" id="GO:0004803">
    <property type="term" value="F:transposase activity"/>
    <property type="evidence" value="ECO:0007669"/>
    <property type="project" value="InterPro"/>
</dbReference>
<dbReference type="EMBL" id="UPXZ01000039">
    <property type="protein sequence ID" value="VBB48186.1"/>
    <property type="molecule type" value="Genomic_DNA"/>
</dbReference>
<gene>
    <name evidence="3" type="ORF">TRIP_D440204</name>
</gene>
<keyword evidence="1" id="KW-0175">Coiled coil</keyword>
<proteinExistence type="predicted"/>
<evidence type="ECO:0000313" key="3">
    <source>
        <dbReference type="EMBL" id="VBB48186.1"/>
    </source>
</evidence>
<reference evidence="3" key="1">
    <citation type="submission" date="2018-07" db="EMBL/GenBank/DDBJ databases">
        <authorList>
            <consortium name="Genoscope - CEA"/>
            <person name="William W."/>
        </authorList>
    </citation>
    <scope>NUCLEOTIDE SEQUENCE</scope>
    <source>
        <strain evidence="3">IK1</strain>
    </source>
</reference>
<feature type="coiled-coil region" evidence="1">
    <location>
        <begin position="35"/>
        <end position="62"/>
    </location>
</feature>
<evidence type="ECO:0000256" key="1">
    <source>
        <dbReference type="SAM" id="Coils"/>
    </source>
</evidence>
<sequence>MKKEAYRGNLPHFQQPGQDYFVTWILKGAVPKKAVEIYSKRMEELKNEIDILKRNNADFRAIETAKKDYYIIRKKYITQVDEILDAKTDNIVDLSKPDNLKIIYDTLTFWGGKRIGNYCFCVMPNHIHWVLRVFEKDDKGKPVYLEEIMHSVKLFTARQINILENRTGILWNKESFDTTIRDTKHLYNAIEYTLNNPLKAKLVKEKENWRGTFDFERD</sequence>
<dbReference type="SUPFAM" id="SSF143422">
    <property type="entry name" value="Transposase IS200-like"/>
    <property type="match status" value="1"/>
</dbReference>
<dbReference type="InterPro" id="IPR052715">
    <property type="entry name" value="RAYT_transposase"/>
</dbReference>
<feature type="domain" description="Transposase IS200-like" evidence="2">
    <location>
        <begin position="15"/>
        <end position="196"/>
    </location>
</feature>
<name>A0A653AK68_9BACT</name>
<dbReference type="PANTHER" id="PTHR36966">
    <property type="entry name" value="REP-ASSOCIATED TYROSINE TRANSPOSASE"/>
    <property type="match status" value="1"/>
</dbReference>
<evidence type="ECO:0000259" key="2">
    <source>
        <dbReference type="SMART" id="SM01321"/>
    </source>
</evidence>